<dbReference type="AlphaFoldDB" id="A0A811YM02"/>
<reference evidence="1" key="1">
    <citation type="submission" date="2020-12" db="EMBL/GenBank/DDBJ databases">
        <authorList>
            <consortium name="Molecular Ecology Group"/>
        </authorList>
    </citation>
    <scope>NUCLEOTIDE SEQUENCE</scope>
    <source>
        <strain evidence="1">TBG_1078</strain>
    </source>
</reference>
<keyword evidence="2" id="KW-1185">Reference proteome</keyword>
<accession>A0A811YM02</accession>
<sequence length="61" mass="7691">MESAYRTLLRILTIDGPCCQRQRESRETCWWIYNMRMAHKINFFFLNKFIFYWCSIYQHTE</sequence>
<dbReference type="Proteomes" id="UP000645828">
    <property type="component" value="Unassembled WGS sequence"/>
</dbReference>
<organism evidence="1 2">
    <name type="scientific">Nyctereutes procyonoides</name>
    <name type="common">Raccoon dog</name>
    <name type="synonym">Canis procyonoides</name>
    <dbReference type="NCBI Taxonomy" id="34880"/>
    <lineage>
        <taxon>Eukaryota</taxon>
        <taxon>Metazoa</taxon>
        <taxon>Chordata</taxon>
        <taxon>Craniata</taxon>
        <taxon>Vertebrata</taxon>
        <taxon>Euteleostomi</taxon>
        <taxon>Mammalia</taxon>
        <taxon>Eutheria</taxon>
        <taxon>Laurasiatheria</taxon>
        <taxon>Carnivora</taxon>
        <taxon>Caniformia</taxon>
        <taxon>Canidae</taxon>
        <taxon>Nyctereutes</taxon>
    </lineage>
</organism>
<evidence type="ECO:0000313" key="1">
    <source>
        <dbReference type="EMBL" id="CAD7677509.1"/>
    </source>
</evidence>
<protein>
    <submittedName>
        <fullName evidence="1">(raccoon dog) hypothetical protein</fullName>
    </submittedName>
</protein>
<name>A0A811YM02_NYCPR</name>
<evidence type="ECO:0000313" key="2">
    <source>
        <dbReference type="Proteomes" id="UP000645828"/>
    </source>
</evidence>
<dbReference type="EMBL" id="CAJHUB010000678">
    <property type="protein sequence ID" value="CAD7677509.1"/>
    <property type="molecule type" value="Genomic_DNA"/>
</dbReference>
<proteinExistence type="predicted"/>
<gene>
    <name evidence="1" type="ORF">NYPRO_LOCUS10307</name>
</gene>
<comment type="caution">
    <text evidence="1">The sequence shown here is derived from an EMBL/GenBank/DDBJ whole genome shotgun (WGS) entry which is preliminary data.</text>
</comment>